<dbReference type="InterPro" id="IPR013249">
    <property type="entry name" value="RNA_pol_sigma70_r4_t2"/>
</dbReference>
<dbReference type="GO" id="GO:0006352">
    <property type="term" value="P:DNA-templated transcription initiation"/>
    <property type="evidence" value="ECO:0007669"/>
    <property type="project" value="InterPro"/>
</dbReference>
<evidence type="ECO:0000313" key="7">
    <source>
        <dbReference type="EMBL" id="KWV47931.1"/>
    </source>
</evidence>
<dbReference type="Gene3D" id="1.10.1740.10">
    <property type="match status" value="1"/>
</dbReference>
<sequence length="164" mass="17988">METQLTDLLPALNAFALKLAKNSDDADDLVQQTITKALAHRNHFEPGTNLKSWTFTILKNAFLSQTRSSQRSPLGIDEDAALSDVPVSSSQEWAMHYRDVEKAIDSLSPLYREALMLVASGASYEETAHRLHCEIGTVKSRVGRARSRLLSSLGAVSYGEALAI</sequence>
<dbReference type="Gene3D" id="1.10.10.10">
    <property type="entry name" value="Winged helix-like DNA-binding domain superfamily/Winged helix DNA-binding domain"/>
    <property type="match status" value="1"/>
</dbReference>
<dbReference type="GO" id="GO:0016987">
    <property type="term" value="F:sigma factor activity"/>
    <property type="evidence" value="ECO:0007669"/>
    <property type="project" value="UniProtKB-KW"/>
</dbReference>
<evidence type="ECO:0008006" key="9">
    <source>
        <dbReference type="Google" id="ProtNLM"/>
    </source>
</evidence>
<dbReference type="GO" id="GO:0003677">
    <property type="term" value="F:DNA binding"/>
    <property type="evidence" value="ECO:0007669"/>
    <property type="project" value="InterPro"/>
</dbReference>
<dbReference type="InterPro" id="IPR014284">
    <property type="entry name" value="RNA_pol_sigma-70_dom"/>
</dbReference>
<dbReference type="RefSeq" id="WP_062371978.1">
    <property type="nucleotide sequence ID" value="NZ_LNCD01000101.1"/>
</dbReference>
<dbReference type="EMBL" id="LNCD01000101">
    <property type="protein sequence ID" value="KWV47931.1"/>
    <property type="molecule type" value="Genomic_DNA"/>
</dbReference>
<proteinExistence type="inferred from homology"/>
<dbReference type="Proteomes" id="UP000068164">
    <property type="component" value="Unassembled WGS sequence"/>
</dbReference>
<evidence type="ECO:0000256" key="3">
    <source>
        <dbReference type="ARBA" id="ARBA00023082"/>
    </source>
</evidence>
<accession>A0A125Q6H4</accession>
<organism evidence="7 8">
    <name type="scientific">Rhizobium altiplani</name>
    <dbReference type="NCBI Taxonomy" id="1864509"/>
    <lineage>
        <taxon>Bacteria</taxon>
        <taxon>Pseudomonadati</taxon>
        <taxon>Pseudomonadota</taxon>
        <taxon>Alphaproteobacteria</taxon>
        <taxon>Hyphomicrobiales</taxon>
        <taxon>Rhizobiaceae</taxon>
        <taxon>Rhizobium/Agrobacterium group</taxon>
        <taxon>Rhizobium</taxon>
    </lineage>
</organism>
<evidence type="ECO:0000256" key="2">
    <source>
        <dbReference type="ARBA" id="ARBA00023015"/>
    </source>
</evidence>
<keyword evidence="8" id="KW-1185">Reference proteome</keyword>
<dbReference type="SUPFAM" id="SSF88946">
    <property type="entry name" value="Sigma2 domain of RNA polymerase sigma factors"/>
    <property type="match status" value="1"/>
</dbReference>
<name>A0A125Q6H4_9HYPH</name>
<gene>
    <name evidence="7" type="ORF">AS026_12710</name>
</gene>
<dbReference type="PANTHER" id="PTHR43133:SF25">
    <property type="entry name" value="RNA POLYMERASE SIGMA FACTOR RFAY-RELATED"/>
    <property type="match status" value="1"/>
</dbReference>
<comment type="caution">
    <text evidence="7">The sequence shown here is derived from an EMBL/GenBank/DDBJ whole genome shotgun (WGS) entry which is preliminary data.</text>
</comment>
<dbReference type="PANTHER" id="PTHR43133">
    <property type="entry name" value="RNA POLYMERASE ECF-TYPE SIGMA FACTO"/>
    <property type="match status" value="1"/>
</dbReference>
<feature type="domain" description="RNA polymerase sigma-70 region 2" evidence="5">
    <location>
        <begin position="7"/>
        <end position="71"/>
    </location>
</feature>
<dbReference type="InterPro" id="IPR036388">
    <property type="entry name" value="WH-like_DNA-bd_sf"/>
</dbReference>
<comment type="similarity">
    <text evidence="1">Belongs to the sigma-70 factor family. ECF subfamily.</text>
</comment>
<dbReference type="OrthoDB" id="9803470at2"/>
<dbReference type="NCBIfam" id="TIGR02937">
    <property type="entry name" value="sigma70-ECF"/>
    <property type="match status" value="1"/>
</dbReference>
<dbReference type="SUPFAM" id="SSF88659">
    <property type="entry name" value="Sigma3 and sigma4 domains of RNA polymerase sigma factors"/>
    <property type="match status" value="1"/>
</dbReference>
<dbReference type="AlphaFoldDB" id="A0A125Q6H4"/>
<dbReference type="InterPro" id="IPR013324">
    <property type="entry name" value="RNA_pol_sigma_r3/r4-like"/>
</dbReference>
<protein>
    <recommendedName>
        <fullName evidence="9">RNA polymerase subunit sigma</fullName>
    </recommendedName>
</protein>
<evidence type="ECO:0000256" key="1">
    <source>
        <dbReference type="ARBA" id="ARBA00010641"/>
    </source>
</evidence>
<dbReference type="InterPro" id="IPR007627">
    <property type="entry name" value="RNA_pol_sigma70_r2"/>
</dbReference>
<dbReference type="Pfam" id="PF08281">
    <property type="entry name" value="Sigma70_r4_2"/>
    <property type="match status" value="1"/>
</dbReference>
<keyword evidence="2" id="KW-0805">Transcription regulation</keyword>
<dbReference type="InterPro" id="IPR013325">
    <property type="entry name" value="RNA_pol_sigma_r2"/>
</dbReference>
<reference evidence="7 8" key="1">
    <citation type="submission" date="2015-11" db="EMBL/GenBank/DDBJ databases">
        <title>Draft Genome Sequence of the Strain BR 10423 (Rhizobium sp.) isolated from nodules of Mimosa pudica.</title>
        <authorList>
            <person name="Barauna A.C."/>
            <person name="Zilli J.E."/>
            <person name="Simoes-Araujo J.L."/>
            <person name="Reis V.M."/>
            <person name="James E.K."/>
            <person name="Reis F.B.Jr."/>
            <person name="Rouws L.F."/>
            <person name="Passos S.R."/>
            <person name="Gois S.R."/>
        </authorList>
    </citation>
    <scope>NUCLEOTIDE SEQUENCE [LARGE SCALE GENOMIC DNA]</scope>
    <source>
        <strain evidence="7 8">BR10423</strain>
    </source>
</reference>
<evidence type="ECO:0000259" key="6">
    <source>
        <dbReference type="Pfam" id="PF08281"/>
    </source>
</evidence>
<dbReference type="InterPro" id="IPR039425">
    <property type="entry name" value="RNA_pol_sigma-70-like"/>
</dbReference>
<evidence type="ECO:0000256" key="4">
    <source>
        <dbReference type="ARBA" id="ARBA00023163"/>
    </source>
</evidence>
<dbReference type="Pfam" id="PF04542">
    <property type="entry name" value="Sigma70_r2"/>
    <property type="match status" value="1"/>
</dbReference>
<feature type="domain" description="RNA polymerase sigma factor 70 region 4 type 2" evidence="6">
    <location>
        <begin position="98"/>
        <end position="149"/>
    </location>
</feature>
<keyword evidence="3" id="KW-0731">Sigma factor</keyword>
<dbReference type="CDD" id="cd06171">
    <property type="entry name" value="Sigma70_r4"/>
    <property type="match status" value="1"/>
</dbReference>
<evidence type="ECO:0000313" key="8">
    <source>
        <dbReference type="Proteomes" id="UP000068164"/>
    </source>
</evidence>
<evidence type="ECO:0000259" key="5">
    <source>
        <dbReference type="Pfam" id="PF04542"/>
    </source>
</evidence>
<keyword evidence="4" id="KW-0804">Transcription</keyword>